<evidence type="ECO:0000256" key="2">
    <source>
        <dbReference type="ARBA" id="ARBA00023231"/>
    </source>
</evidence>
<dbReference type="AlphaFoldDB" id="A0A4R1KG11"/>
<accession>A0A4R1KG11</accession>
<dbReference type="GO" id="GO:0051540">
    <property type="term" value="F:metal cluster binding"/>
    <property type="evidence" value="ECO:0007669"/>
    <property type="project" value="InterPro"/>
</dbReference>
<sequence length="126" mass="14092">MKIGFCTNDMETVDEHYGRATKVAIYEIDEKAYALSEVREFPEQEEGTEHKLDTGSKAEKLSDCAILYVAQIGGPAAAHVIKNKIHPVKVNDPMPIAEILENLKKTLAGNPAPWLKKALYRDRQPE</sequence>
<reference evidence="4 5" key="1">
    <citation type="submission" date="2019-03" db="EMBL/GenBank/DDBJ databases">
        <title>Genomic Encyclopedia of Type Strains, Phase IV (KMG-IV): sequencing the most valuable type-strain genomes for metagenomic binning, comparative biology and taxonomic classification.</title>
        <authorList>
            <person name="Goeker M."/>
        </authorList>
    </citation>
    <scope>NUCLEOTIDE SEQUENCE [LARGE SCALE GENOMIC DNA]</scope>
    <source>
        <strain evidence="4 5">DSM 24984</strain>
    </source>
</reference>
<dbReference type="InterPro" id="IPR036105">
    <property type="entry name" value="DiNase_FeMo-co_biosyn_sf"/>
</dbReference>
<dbReference type="PANTHER" id="PTHR33937">
    <property type="entry name" value="IRON-MOLYBDENUM PROTEIN-RELATED-RELATED"/>
    <property type="match status" value="1"/>
</dbReference>
<dbReference type="InterPro" id="IPR003731">
    <property type="entry name" value="Di-Nase_FeMo-co_biosynth"/>
</dbReference>
<protein>
    <submittedName>
        <fullName evidence="4">Nitrogen fixation protein NifX</fullName>
    </submittedName>
</protein>
<dbReference type="Proteomes" id="UP000294614">
    <property type="component" value="Unassembled WGS sequence"/>
</dbReference>
<dbReference type="InterPro" id="IPR013480">
    <property type="entry name" value="NifX"/>
</dbReference>
<dbReference type="OrthoDB" id="9797941at2"/>
<comment type="similarity">
    <text evidence="1">Belongs to the NifX/NifY family.</text>
</comment>
<dbReference type="GO" id="GO:0009399">
    <property type="term" value="P:nitrogen fixation"/>
    <property type="evidence" value="ECO:0007669"/>
    <property type="project" value="InterPro"/>
</dbReference>
<evidence type="ECO:0000259" key="3">
    <source>
        <dbReference type="Pfam" id="PF02579"/>
    </source>
</evidence>
<evidence type="ECO:0000313" key="5">
    <source>
        <dbReference type="Proteomes" id="UP000294614"/>
    </source>
</evidence>
<feature type="domain" description="Dinitrogenase iron-molybdenum cofactor biosynthesis" evidence="3">
    <location>
        <begin position="11"/>
        <end position="104"/>
    </location>
</feature>
<dbReference type="SUPFAM" id="SSF53146">
    <property type="entry name" value="Nitrogenase accessory factor-like"/>
    <property type="match status" value="1"/>
</dbReference>
<dbReference type="RefSeq" id="WP_132872184.1">
    <property type="nucleotide sequence ID" value="NZ_JAJUHT010000010.1"/>
</dbReference>
<evidence type="ECO:0000313" key="4">
    <source>
        <dbReference type="EMBL" id="TCK62259.1"/>
    </source>
</evidence>
<evidence type="ECO:0000256" key="1">
    <source>
        <dbReference type="ARBA" id="ARBA00010285"/>
    </source>
</evidence>
<dbReference type="NCBIfam" id="TIGR02663">
    <property type="entry name" value="nifX"/>
    <property type="match status" value="1"/>
</dbReference>
<dbReference type="EMBL" id="SMGG01000003">
    <property type="protein sequence ID" value="TCK62259.1"/>
    <property type="molecule type" value="Genomic_DNA"/>
</dbReference>
<dbReference type="PANTHER" id="PTHR33937:SF1">
    <property type="entry name" value="IRON-MOLIBDENUM COFACTOR PROCESSING PROTEIN"/>
    <property type="match status" value="1"/>
</dbReference>
<organism evidence="4 5">
    <name type="scientific">Seleniivibrio woodruffii</name>
    <dbReference type="NCBI Taxonomy" id="1078050"/>
    <lineage>
        <taxon>Bacteria</taxon>
        <taxon>Pseudomonadati</taxon>
        <taxon>Deferribacterota</taxon>
        <taxon>Deferribacteres</taxon>
        <taxon>Deferribacterales</taxon>
        <taxon>Geovibrionaceae</taxon>
        <taxon>Seleniivibrio</taxon>
    </lineage>
</organism>
<dbReference type="Gene3D" id="3.30.420.130">
    <property type="entry name" value="Dinitrogenase iron-molybdenum cofactor biosynthesis domain"/>
    <property type="match status" value="1"/>
</dbReference>
<gene>
    <name evidence="4" type="ORF">C8D98_0780</name>
</gene>
<proteinExistence type="inferred from homology"/>
<dbReference type="Pfam" id="PF02579">
    <property type="entry name" value="Nitro_FeMo-Co"/>
    <property type="match status" value="1"/>
</dbReference>
<keyword evidence="5" id="KW-1185">Reference proteome</keyword>
<dbReference type="InterPro" id="IPR034169">
    <property type="entry name" value="NifX-like"/>
</dbReference>
<dbReference type="CDD" id="cd00853">
    <property type="entry name" value="NifX"/>
    <property type="match status" value="1"/>
</dbReference>
<comment type="caution">
    <text evidence="4">The sequence shown here is derived from an EMBL/GenBank/DDBJ whole genome shotgun (WGS) entry which is preliminary data.</text>
</comment>
<keyword evidence="2" id="KW-0535">Nitrogen fixation</keyword>
<dbReference type="InterPro" id="IPR051840">
    <property type="entry name" value="NifX/NifY_domain"/>
</dbReference>
<name>A0A4R1KG11_9BACT</name>